<dbReference type="GO" id="GO:0016787">
    <property type="term" value="F:hydrolase activity"/>
    <property type="evidence" value="ECO:0007669"/>
    <property type="project" value="InterPro"/>
</dbReference>
<proteinExistence type="inferred from homology"/>
<evidence type="ECO:0000313" key="11">
    <source>
        <dbReference type="Proteomes" id="UP001276659"/>
    </source>
</evidence>
<dbReference type="GO" id="GO:0019748">
    <property type="term" value="P:secondary metabolic process"/>
    <property type="evidence" value="ECO:0007669"/>
    <property type="project" value="TreeGrafter"/>
</dbReference>
<dbReference type="EMBL" id="JASNWA010000008">
    <property type="protein sequence ID" value="KAK3171960.1"/>
    <property type="molecule type" value="Genomic_DNA"/>
</dbReference>
<dbReference type="SUPFAM" id="SSF51556">
    <property type="entry name" value="Metallo-dependent hydrolases"/>
    <property type="match status" value="1"/>
</dbReference>
<dbReference type="InterPro" id="IPR032465">
    <property type="entry name" value="ACMSD"/>
</dbReference>
<keyword evidence="2" id="KW-0479">Metal-binding</keyword>
<dbReference type="Proteomes" id="UP001276659">
    <property type="component" value="Unassembled WGS sequence"/>
</dbReference>
<dbReference type="PANTHER" id="PTHR21240">
    <property type="entry name" value="2-AMINO-3-CARBOXYLMUCONATE-6-SEMIALDEHYDE DECARBOXYLASE"/>
    <property type="match status" value="1"/>
</dbReference>
<feature type="domain" description="Amidohydrolase-related" evidence="9">
    <location>
        <begin position="22"/>
        <end position="282"/>
    </location>
</feature>
<evidence type="ECO:0000256" key="2">
    <source>
        <dbReference type="ARBA" id="ARBA00022723"/>
    </source>
</evidence>
<dbReference type="EC" id="4.1.1.52" evidence="7"/>
<dbReference type="PANTHER" id="PTHR21240:SF29">
    <property type="entry name" value="AMIDOHYDROLASE-RELATED DOMAIN-CONTAINING PROTEIN"/>
    <property type="match status" value="1"/>
</dbReference>
<evidence type="ECO:0000259" key="9">
    <source>
        <dbReference type="Pfam" id="PF04909"/>
    </source>
</evidence>
<gene>
    <name evidence="10" type="ORF">OEA41_004044</name>
</gene>
<keyword evidence="5 8" id="KW-0456">Lyase</keyword>
<name>A0AAD9Z5T9_9LECA</name>
<dbReference type="GO" id="GO:0005829">
    <property type="term" value="C:cytosol"/>
    <property type="evidence" value="ECO:0007669"/>
    <property type="project" value="TreeGrafter"/>
</dbReference>
<evidence type="ECO:0000256" key="6">
    <source>
        <dbReference type="ARBA" id="ARBA00036832"/>
    </source>
</evidence>
<dbReference type="Gene3D" id="3.20.20.140">
    <property type="entry name" value="Metal-dependent hydrolases"/>
    <property type="match status" value="1"/>
</dbReference>
<comment type="catalytic activity">
    <reaction evidence="6">
        <text>6-methylsalicylate + H(+) = 3-methylphenol + CO2</text>
        <dbReference type="Rhea" id="RHEA:23112"/>
        <dbReference type="ChEBI" id="CHEBI:15378"/>
        <dbReference type="ChEBI" id="CHEBI:16526"/>
        <dbReference type="ChEBI" id="CHEBI:17231"/>
        <dbReference type="ChEBI" id="CHEBI:36658"/>
        <dbReference type="EC" id="4.1.1.52"/>
    </reaction>
    <physiologicalReaction direction="left-to-right" evidence="6">
        <dbReference type="Rhea" id="RHEA:23113"/>
    </physiologicalReaction>
</comment>
<dbReference type="GO" id="GO:0046872">
    <property type="term" value="F:metal ion binding"/>
    <property type="evidence" value="ECO:0007669"/>
    <property type="project" value="UniProtKB-KW"/>
</dbReference>
<reference evidence="10" key="1">
    <citation type="submission" date="2022-11" db="EMBL/GenBank/DDBJ databases">
        <title>Chromosomal genome sequence assembly and mating type (MAT) locus characterization of the leprose asexual lichenized fungus Lepraria neglecta (Nyl.) Erichsen.</title>
        <authorList>
            <person name="Allen J.L."/>
            <person name="Pfeffer B."/>
        </authorList>
    </citation>
    <scope>NUCLEOTIDE SEQUENCE</scope>
    <source>
        <strain evidence="10">Allen 5258</strain>
    </source>
</reference>
<dbReference type="AlphaFoldDB" id="A0AAD9Z5T9"/>
<dbReference type="Pfam" id="PF04909">
    <property type="entry name" value="Amidohydro_2"/>
    <property type="match status" value="1"/>
</dbReference>
<evidence type="ECO:0000256" key="8">
    <source>
        <dbReference type="RuleBase" id="RU366045"/>
    </source>
</evidence>
<sequence>MANRIDVHHYCLPEAYTKAYRDAHTNLSTWFLPKWALEADNTFSVSQQISTTIFSLTSPGTSIVHGAAGNALAREVNEQGASLVRSNPKKFGFFAIVPDLCDGLDPVLEEVRCAFDELNADGVILLTRYGKDYHYLGHLDFLPLWDELEKRKVVVFIHPTQLVSPKLVKPYLEQPFLDYPHETARTAMALITQNVIRDHPNVKIILSHAGNTLPYVITRAAVTMPDAGFSNEKSTEEMMEEARGFYFDLALSGNEYQLPLIRKFAKPGRILFGTDFLYAPDKSIEVYTRYLDGCEMGVEEREGIDRAMR</sequence>
<evidence type="ECO:0000256" key="5">
    <source>
        <dbReference type="ARBA" id="ARBA00023239"/>
    </source>
</evidence>
<evidence type="ECO:0000256" key="7">
    <source>
        <dbReference type="ARBA" id="ARBA00038889"/>
    </source>
</evidence>
<comment type="similarity">
    <text evidence="1">Belongs to the metallo-dependent hydrolases superfamily. ACMSD family.</text>
</comment>
<dbReference type="InterPro" id="IPR006680">
    <property type="entry name" value="Amidohydro-rel"/>
</dbReference>
<accession>A0AAD9Z5T9</accession>
<comment type="caution">
    <text evidence="10">The sequence shown here is derived from an EMBL/GenBank/DDBJ whole genome shotgun (WGS) entry which is preliminary data.</text>
</comment>
<protein>
    <recommendedName>
        <fullName evidence="7">6-methylsalicylate decarboxylase</fullName>
        <ecNumber evidence="7">4.1.1.52</ecNumber>
    </recommendedName>
</protein>
<organism evidence="10 11">
    <name type="scientific">Lepraria neglecta</name>
    <dbReference type="NCBI Taxonomy" id="209136"/>
    <lineage>
        <taxon>Eukaryota</taxon>
        <taxon>Fungi</taxon>
        <taxon>Dikarya</taxon>
        <taxon>Ascomycota</taxon>
        <taxon>Pezizomycotina</taxon>
        <taxon>Lecanoromycetes</taxon>
        <taxon>OSLEUM clade</taxon>
        <taxon>Lecanoromycetidae</taxon>
        <taxon>Lecanorales</taxon>
        <taxon>Lecanorineae</taxon>
        <taxon>Stereocaulaceae</taxon>
        <taxon>Lepraria</taxon>
    </lineage>
</organism>
<evidence type="ECO:0000256" key="3">
    <source>
        <dbReference type="ARBA" id="ARBA00022793"/>
    </source>
</evidence>
<evidence type="ECO:0000256" key="1">
    <source>
        <dbReference type="ARBA" id="ARBA00005871"/>
    </source>
</evidence>
<keyword evidence="4" id="KW-0862">Zinc</keyword>
<evidence type="ECO:0000256" key="4">
    <source>
        <dbReference type="ARBA" id="ARBA00022833"/>
    </source>
</evidence>
<evidence type="ECO:0000313" key="10">
    <source>
        <dbReference type="EMBL" id="KAK3171960.1"/>
    </source>
</evidence>
<dbReference type="InterPro" id="IPR032466">
    <property type="entry name" value="Metal_Hydrolase"/>
</dbReference>
<keyword evidence="3 8" id="KW-0210">Decarboxylase</keyword>
<keyword evidence="11" id="KW-1185">Reference proteome</keyword>
<dbReference type="GO" id="GO:0047596">
    <property type="term" value="F:6-methylsalicylate decarboxylase activity"/>
    <property type="evidence" value="ECO:0007669"/>
    <property type="project" value="UniProtKB-EC"/>
</dbReference>